<dbReference type="EMBL" id="JABWGO010000010">
    <property type="protein sequence ID" value="NUW44956.1"/>
    <property type="molecule type" value="Genomic_DNA"/>
</dbReference>
<gene>
    <name evidence="6" type="ORF">HT134_33245</name>
</gene>
<dbReference type="Gene3D" id="3.90.550.10">
    <property type="entry name" value="Spore Coat Polysaccharide Biosynthesis Protein SpsA, Chain A"/>
    <property type="match status" value="1"/>
</dbReference>
<dbReference type="InterPro" id="IPR029044">
    <property type="entry name" value="Nucleotide-diphossugar_trans"/>
</dbReference>
<keyword evidence="7" id="KW-1185">Reference proteome</keyword>
<reference evidence="6 7" key="1">
    <citation type="submission" date="2020-06" db="EMBL/GenBank/DDBJ databases">
        <authorList>
            <person name="Chanama M."/>
        </authorList>
    </citation>
    <scope>NUCLEOTIDE SEQUENCE [LARGE SCALE GENOMIC DNA]</scope>
    <source>
        <strain evidence="6 7">TBRC6557</strain>
    </source>
</reference>
<comment type="similarity">
    <text evidence="1">Belongs to the glycosyltransferase 2 family.</text>
</comment>
<feature type="region of interest" description="Disordered" evidence="4">
    <location>
        <begin position="404"/>
        <end position="434"/>
    </location>
</feature>
<dbReference type="PANTHER" id="PTHR43630:SF1">
    <property type="entry name" value="POLY-BETA-1,6-N-ACETYL-D-GLUCOSAMINE SYNTHASE"/>
    <property type="match status" value="1"/>
</dbReference>
<dbReference type="Pfam" id="PF13641">
    <property type="entry name" value="Glyco_tranf_2_3"/>
    <property type="match status" value="1"/>
</dbReference>
<evidence type="ECO:0000256" key="5">
    <source>
        <dbReference type="SAM" id="Phobius"/>
    </source>
</evidence>
<dbReference type="Proteomes" id="UP000546126">
    <property type="component" value="Unassembled WGS sequence"/>
</dbReference>
<organism evidence="6 7">
    <name type="scientific">Nonomuraea rhodomycinica</name>
    <dbReference type="NCBI Taxonomy" id="1712872"/>
    <lineage>
        <taxon>Bacteria</taxon>
        <taxon>Bacillati</taxon>
        <taxon>Actinomycetota</taxon>
        <taxon>Actinomycetes</taxon>
        <taxon>Streptosporangiales</taxon>
        <taxon>Streptosporangiaceae</taxon>
        <taxon>Nonomuraea</taxon>
    </lineage>
</organism>
<evidence type="ECO:0000256" key="4">
    <source>
        <dbReference type="SAM" id="MobiDB-lite"/>
    </source>
</evidence>
<dbReference type="SUPFAM" id="SSF53448">
    <property type="entry name" value="Nucleotide-diphospho-sugar transferases"/>
    <property type="match status" value="1"/>
</dbReference>
<feature type="compositionally biased region" description="Basic and acidic residues" evidence="4">
    <location>
        <begin position="419"/>
        <end position="434"/>
    </location>
</feature>
<proteinExistence type="inferred from homology"/>
<evidence type="ECO:0000256" key="3">
    <source>
        <dbReference type="ARBA" id="ARBA00022679"/>
    </source>
</evidence>
<feature type="transmembrane region" description="Helical" evidence="5">
    <location>
        <begin position="367"/>
        <end position="389"/>
    </location>
</feature>
<keyword evidence="3 6" id="KW-0808">Transferase</keyword>
<keyword evidence="5" id="KW-0812">Transmembrane</keyword>
<dbReference type="GO" id="GO:0016757">
    <property type="term" value="F:glycosyltransferase activity"/>
    <property type="evidence" value="ECO:0007669"/>
    <property type="project" value="UniProtKB-KW"/>
</dbReference>
<evidence type="ECO:0000256" key="2">
    <source>
        <dbReference type="ARBA" id="ARBA00022676"/>
    </source>
</evidence>
<dbReference type="RefSeq" id="WP_175604435.1">
    <property type="nucleotide sequence ID" value="NZ_JABWGO010000010.1"/>
</dbReference>
<name>A0A7Y6MFR9_9ACTN</name>
<keyword evidence="5" id="KW-0472">Membrane</keyword>
<evidence type="ECO:0000256" key="1">
    <source>
        <dbReference type="ARBA" id="ARBA00006739"/>
    </source>
</evidence>
<evidence type="ECO:0000313" key="7">
    <source>
        <dbReference type="Proteomes" id="UP000546126"/>
    </source>
</evidence>
<protein>
    <submittedName>
        <fullName evidence="6">Glycosyltransferase family 2 protein</fullName>
    </submittedName>
</protein>
<dbReference type="PANTHER" id="PTHR43630">
    <property type="entry name" value="POLY-BETA-1,6-N-ACETYL-D-GLUCOSAMINE SYNTHASE"/>
    <property type="match status" value="1"/>
</dbReference>
<sequence>MINVLILCALSAVLLVFTYTLGMYLETAGTVERPAGDGDGFSVVFLVPCLNEERVIAGTLRGLPCGTVLVVDDGSDDGTAEVVRRVAGPRVRLLRREPPNARQGKGRALNHALRRLAEDLPDGDADHVLVCLMDADGRLDPGGLDKALPYFADPRVGAVQMGVRIGNRAQSLLARMQDMEFVVYTWMFQRTRTGIGSAGLGGNGQIMRLSALLDLGDDPWSPSLTEDLDLGVRMVLAGWRTVCVPDATVSQQGLVSTRALARQRSRWYQGHLQALRLVPSVVERASGRKAIDLLNVLLSPLLIFVGAFMTLSLVASLVGVAFSPLAREQLVQPVPIASWYALTFGAAYLFGPLYARITGDMGRLRGLVHGHLFIVYNLIWLVAAWRGLWRAARGRRVWMKTERLAEPSPGAAPSPSPSREPEPSRQPEPSREHA</sequence>
<feature type="transmembrane region" description="Helical" evidence="5">
    <location>
        <begin position="334"/>
        <end position="355"/>
    </location>
</feature>
<keyword evidence="2" id="KW-0328">Glycosyltransferase</keyword>
<dbReference type="AlphaFoldDB" id="A0A7Y6MFR9"/>
<keyword evidence="5" id="KW-1133">Transmembrane helix</keyword>
<comment type="caution">
    <text evidence="6">The sequence shown here is derived from an EMBL/GenBank/DDBJ whole genome shotgun (WGS) entry which is preliminary data.</text>
</comment>
<evidence type="ECO:0000313" key="6">
    <source>
        <dbReference type="EMBL" id="NUW44956.1"/>
    </source>
</evidence>
<feature type="transmembrane region" description="Helical" evidence="5">
    <location>
        <begin position="301"/>
        <end position="322"/>
    </location>
</feature>
<accession>A0A7Y6MFR9</accession>